<reference evidence="2" key="2">
    <citation type="submission" date="2020-07" db="EMBL/GenBank/DDBJ databases">
        <authorList>
            <person name="Lood C."/>
            <person name="Girard L."/>
        </authorList>
    </citation>
    <scope>NUCLEOTIDE SEQUENCE</scope>
    <source>
        <strain evidence="2">SWRI153</strain>
    </source>
</reference>
<evidence type="ECO:0000313" key="3">
    <source>
        <dbReference type="EMBL" id="MBV4488902.1"/>
    </source>
</evidence>
<keyword evidence="4" id="KW-1185">Reference proteome</keyword>
<proteinExistence type="predicted"/>
<sequence>MKPARPALLAISVLMLCACSVPTAPNAVSSLDTLLPHPTGRSNATQVNSGPDVSLGVIYSPSTQANRQYLRDYQANAGTGFGQSLLVQPIHDAYVASSSPDRAVEWVNASLQRQFGSVTVYPDMQSLRAAKPDVVAIVDTHSQLITSRSSDIRAEVSADFYDAQLNYIGTAKGSEARELTPVWADFKRSEEIVADINQQEDVQVQALREFDRSLGNLVARPVEKVSMLDSQQVQDLYR</sequence>
<dbReference type="EMBL" id="JABWQP020000023">
    <property type="protein sequence ID" value="MBV4488902.1"/>
    <property type="molecule type" value="Genomic_DNA"/>
</dbReference>
<protein>
    <submittedName>
        <fullName evidence="2">ATPase</fullName>
    </submittedName>
</protein>
<dbReference type="EMBL" id="JABWQP010000029">
    <property type="protein sequence ID" value="MBC3344937.1"/>
    <property type="molecule type" value="Genomic_DNA"/>
</dbReference>
<dbReference type="AlphaFoldDB" id="A0A923FAA6"/>
<gene>
    <name evidence="3" type="ORF">HU727_025245</name>
    <name evidence="2" type="ORF">HU727_25170</name>
</gene>
<feature type="chain" id="PRO_5044695176" evidence="1">
    <location>
        <begin position="24"/>
        <end position="238"/>
    </location>
</feature>
<feature type="signal peptide" evidence="1">
    <location>
        <begin position="1"/>
        <end position="23"/>
    </location>
</feature>
<dbReference type="PROSITE" id="PS51257">
    <property type="entry name" value="PROKAR_LIPOPROTEIN"/>
    <property type="match status" value="1"/>
</dbReference>
<reference evidence="3" key="3">
    <citation type="submission" date="2021-06" db="EMBL/GenBank/DDBJ databases">
        <title>Updating the genus Pseudomonas: Description of 43 new species and partition of the Pseudomonas putida group.</title>
        <authorList>
            <person name="Girard L."/>
            <person name="Lood C."/>
            <person name="Vandamme P."/>
            <person name="Rokni-Zadeh H."/>
            <person name="Van Noort V."/>
            <person name="Hofte M."/>
            <person name="Lavigne R."/>
            <person name="De Mot R."/>
        </authorList>
    </citation>
    <scope>NUCLEOTIDE SEQUENCE</scope>
    <source>
        <strain evidence="3">SWRI153</strain>
    </source>
</reference>
<comment type="caution">
    <text evidence="2">The sequence shown here is derived from an EMBL/GenBank/DDBJ whole genome shotgun (WGS) entry which is preliminary data.</text>
</comment>
<evidence type="ECO:0000313" key="2">
    <source>
        <dbReference type="EMBL" id="MBC3344937.1"/>
    </source>
</evidence>
<evidence type="ECO:0000256" key="1">
    <source>
        <dbReference type="SAM" id="SignalP"/>
    </source>
</evidence>
<dbReference type="Proteomes" id="UP000648816">
    <property type="component" value="Unassembled WGS sequence"/>
</dbReference>
<evidence type="ECO:0000313" key="4">
    <source>
        <dbReference type="Proteomes" id="UP000648816"/>
    </source>
</evidence>
<dbReference type="RefSeq" id="WP_186534399.1">
    <property type="nucleotide sequence ID" value="NZ_JABWQP020000023.1"/>
</dbReference>
<organism evidence="2">
    <name type="scientific">Pseudomonas khorasanensis</name>
    <dbReference type="NCBI Taxonomy" id="2745508"/>
    <lineage>
        <taxon>Bacteria</taxon>
        <taxon>Pseudomonadati</taxon>
        <taxon>Pseudomonadota</taxon>
        <taxon>Gammaproteobacteria</taxon>
        <taxon>Pseudomonadales</taxon>
        <taxon>Pseudomonadaceae</taxon>
        <taxon>Pseudomonas</taxon>
    </lineage>
</organism>
<accession>A0A923FAA6</accession>
<reference evidence="2 4" key="1">
    <citation type="journal article" date="2020" name="Microorganisms">
        <title>Reliable Identification of Environmental Pseudomonas Isolates Using the rpoD Gene.</title>
        <authorList>
            <consortium name="The Broad Institute Genome Sequencing Platform"/>
            <person name="Girard L."/>
            <person name="Lood C."/>
            <person name="Rokni-Zadeh H."/>
            <person name="van Noort V."/>
            <person name="Lavigne R."/>
            <person name="De Mot R."/>
        </authorList>
    </citation>
    <scope>NUCLEOTIDE SEQUENCE</scope>
    <source>
        <strain evidence="2 4">SWRI153</strain>
    </source>
</reference>
<keyword evidence="1" id="KW-0732">Signal</keyword>
<name>A0A923FAA6_9PSED</name>